<keyword evidence="3 6" id="KW-1133">Transmembrane helix</keyword>
<comment type="similarity">
    <text evidence="5">Belongs to the SAT4 family.</text>
</comment>
<evidence type="ECO:0000256" key="5">
    <source>
        <dbReference type="ARBA" id="ARBA00038359"/>
    </source>
</evidence>
<comment type="subcellular location">
    <subcellularLocation>
        <location evidence="1">Membrane</location>
        <topology evidence="1">Multi-pass membrane protein</topology>
    </subcellularLocation>
</comment>
<dbReference type="PANTHER" id="PTHR33048">
    <property type="entry name" value="PTH11-LIKE INTEGRAL MEMBRANE PROTEIN (AFU_ORTHOLOGUE AFUA_5G11245)"/>
    <property type="match status" value="1"/>
</dbReference>
<feature type="transmembrane region" description="Helical" evidence="6">
    <location>
        <begin position="247"/>
        <end position="266"/>
    </location>
</feature>
<feature type="transmembrane region" description="Helical" evidence="6">
    <location>
        <begin position="127"/>
        <end position="149"/>
    </location>
</feature>
<evidence type="ECO:0000256" key="6">
    <source>
        <dbReference type="SAM" id="Phobius"/>
    </source>
</evidence>
<protein>
    <recommendedName>
        <fullName evidence="7">Rhodopsin domain-containing protein</fullName>
    </recommendedName>
</protein>
<proteinExistence type="inferred from homology"/>
<reference evidence="8" key="1">
    <citation type="journal article" date="2020" name="Stud. Mycol.">
        <title>101 Dothideomycetes genomes: a test case for predicting lifestyles and emergence of pathogens.</title>
        <authorList>
            <person name="Haridas S."/>
            <person name="Albert R."/>
            <person name="Binder M."/>
            <person name="Bloem J."/>
            <person name="Labutti K."/>
            <person name="Salamov A."/>
            <person name="Andreopoulos B."/>
            <person name="Baker S."/>
            <person name="Barry K."/>
            <person name="Bills G."/>
            <person name="Bluhm B."/>
            <person name="Cannon C."/>
            <person name="Castanera R."/>
            <person name="Culley D."/>
            <person name="Daum C."/>
            <person name="Ezra D."/>
            <person name="Gonzalez J."/>
            <person name="Henrissat B."/>
            <person name="Kuo A."/>
            <person name="Liang C."/>
            <person name="Lipzen A."/>
            <person name="Lutzoni F."/>
            <person name="Magnuson J."/>
            <person name="Mondo S."/>
            <person name="Nolan M."/>
            <person name="Ohm R."/>
            <person name="Pangilinan J."/>
            <person name="Park H.-J."/>
            <person name="Ramirez L."/>
            <person name="Alfaro M."/>
            <person name="Sun H."/>
            <person name="Tritt A."/>
            <person name="Yoshinaga Y."/>
            <person name="Zwiers L.-H."/>
            <person name="Turgeon B."/>
            <person name="Goodwin S."/>
            <person name="Spatafora J."/>
            <person name="Crous P."/>
            <person name="Grigoriev I."/>
        </authorList>
    </citation>
    <scope>NUCLEOTIDE SEQUENCE</scope>
    <source>
        <strain evidence="8">CBS 119925</strain>
    </source>
</reference>
<feature type="domain" description="Rhodopsin" evidence="7">
    <location>
        <begin position="35"/>
        <end position="271"/>
    </location>
</feature>
<dbReference type="EMBL" id="MU006569">
    <property type="protein sequence ID" value="KAF2748446.1"/>
    <property type="molecule type" value="Genomic_DNA"/>
</dbReference>
<dbReference type="Proteomes" id="UP000799440">
    <property type="component" value="Unassembled WGS sequence"/>
</dbReference>
<dbReference type="InterPro" id="IPR052337">
    <property type="entry name" value="SAT4-like"/>
</dbReference>
<dbReference type="InterPro" id="IPR049326">
    <property type="entry name" value="Rhodopsin_dom_fungi"/>
</dbReference>
<dbReference type="Pfam" id="PF20684">
    <property type="entry name" value="Fung_rhodopsin"/>
    <property type="match status" value="1"/>
</dbReference>
<dbReference type="AlphaFoldDB" id="A0A6A6VF68"/>
<feature type="transmembrane region" description="Helical" evidence="6">
    <location>
        <begin position="176"/>
        <end position="196"/>
    </location>
</feature>
<accession>A0A6A6VF68</accession>
<dbReference type="OrthoDB" id="10017208at2759"/>
<organism evidence="8 9">
    <name type="scientific">Sporormia fimetaria CBS 119925</name>
    <dbReference type="NCBI Taxonomy" id="1340428"/>
    <lineage>
        <taxon>Eukaryota</taxon>
        <taxon>Fungi</taxon>
        <taxon>Dikarya</taxon>
        <taxon>Ascomycota</taxon>
        <taxon>Pezizomycotina</taxon>
        <taxon>Dothideomycetes</taxon>
        <taxon>Pleosporomycetidae</taxon>
        <taxon>Pleosporales</taxon>
        <taxon>Sporormiaceae</taxon>
        <taxon>Sporormia</taxon>
    </lineage>
</organism>
<evidence type="ECO:0000259" key="7">
    <source>
        <dbReference type="Pfam" id="PF20684"/>
    </source>
</evidence>
<name>A0A6A6VF68_9PLEO</name>
<keyword evidence="9" id="KW-1185">Reference proteome</keyword>
<gene>
    <name evidence="8" type="ORF">M011DRAFT_476458</name>
</gene>
<keyword evidence="4 6" id="KW-0472">Membrane</keyword>
<evidence type="ECO:0000256" key="3">
    <source>
        <dbReference type="ARBA" id="ARBA00022989"/>
    </source>
</evidence>
<dbReference type="GO" id="GO:0016020">
    <property type="term" value="C:membrane"/>
    <property type="evidence" value="ECO:0007669"/>
    <property type="project" value="UniProtKB-SubCell"/>
</dbReference>
<feature type="transmembrane region" description="Helical" evidence="6">
    <location>
        <begin position="17"/>
        <end position="39"/>
    </location>
</feature>
<evidence type="ECO:0000256" key="1">
    <source>
        <dbReference type="ARBA" id="ARBA00004141"/>
    </source>
</evidence>
<evidence type="ECO:0000313" key="9">
    <source>
        <dbReference type="Proteomes" id="UP000799440"/>
    </source>
</evidence>
<keyword evidence="2 6" id="KW-0812">Transmembrane</keyword>
<dbReference type="PANTHER" id="PTHR33048:SF168">
    <property type="match status" value="1"/>
</dbReference>
<evidence type="ECO:0000313" key="8">
    <source>
        <dbReference type="EMBL" id="KAF2748446.1"/>
    </source>
</evidence>
<evidence type="ECO:0000256" key="4">
    <source>
        <dbReference type="ARBA" id="ARBA00023136"/>
    </source>
</evidence>
<feature type="transmembrane region" description="Helical" evidence="6">
    <location>
        <begin position="92"/>
        <end position="115"/>
    </location>
</feature>
<evidence type="ECO:0000256" key="2">
    <source>
        <dbReference type="ARBA" id="ARBA00022692"/>
    </source>
</evidence>
<sequence length="356" mass="39556">MATLFDQVAAIHYWEPIIFRTTIIFVVLSTVSVAIRIIAKLQTKSPFGLDDAFIITAQLFNYVESGIYIHAGNVGKGVKTMFAAPYPEYTKWATIAGMLYTPTVLCISVSVLLFYRRIFPIQSIKRLVTVFLIAHVLWGLATFFGSVFICYPIELAWADIITQSQNMQKCMQYPKFFLATMSLELGLNAAVLALPLKQVLGLQLNAKTRIMLVFVFLLGGVSLITGIIRIYKTYLPGDPYIDFSADIFWLLIHLNTALIAASLPIYRPLMRACVGFMSSTLKKVYGSGYDSKRSAGSSVGASGKGYSQFSDKQSQRSLVSAETEGFGAVHVGHEHQMEPLEVRKGHISVQRTYQVV</sequence>
<feature type="transmembrane region" description="Helical" evidence="6">
    <location>
        <begin position="208"/>
        <end position="231"/>
    </location>
</feature>